<comment type="caution">
    <text evidence="2">The sequence shown here is derived from an EMBL/GenBank/DDBJ whole genome shotgun (WGS) entry which is preliminary data.</text>
</comment>
<keyword evidence="3" id="KW-1185">Reference proteome</keyword>
<dbReference type="GeneID" id="89993570"/>
<gene>
    <name evidence="2" type="ORF">PMZ80_000121</name>
</gene>
<accession>A0ABR0RZZ3</accession>
<proteinExistence type="predicted"/>
<dbReference type="EMBL" id="JAVHJV010000001">
    <property type="protein sequence ID" value="KAK5945982.1"/>
    <property type="molecule type" value="Genomic_DNA"/>
</dbReference>
<feature type="compositionally biased region" description="Polar residues" evidence="1">
    <location>
        <begin position="73"/>
        <end position="93"/>
    </location>
</feature>
<sequence length="166" mass="17961">MGCGSSSLKGEKQSAGTDDAPQPIKKVQTSFSTVDYDAAGQGRRDTTVGPLDPVRQKSDAPPPLPLPEKQDDSLNTSAAPDQSQPETKTTQADQIEFASKIPDQQPLVQDPVTRNAEDIENKEPYRDVTETPVTPFNTATFTTNDKLSQPQITSATIDRLGEKPSY</sequence>
<dbReference type="RefSeq" id="XP_064734072.1">
    <property type="nucleotide sequence ID" value="XM_064868575.1"/>
</dbReference>
<name>A0ABR0RZZ3_9EURO</name>
<reference evidence="2 3" key="1">
    <citation type="journal article" date="2023" name="Res Sq">
        <title>Genomic and morphological characterization of Knufia obscura isolated from the Mars 2020 spacecraft assembly facility.</title>
        <authorList>
            <person name="Chander A.M."/>
            <person name="Teixeira M.M."/>
            <person name="Singh N.K."/>
            <person name="Williams M.P."/>
            <person name="Parker C.W."/>
            <person name="Leo P."/>
            <person name="Stajich J.E."/>
            <person name="Torok T."/>
            <person name="Tighe S."/>
            <person name="Mason C.E."/>
            <person name="Venkateswaran K."/>
        </authorList>
    </citation>
    <scope>NUCLEOTIDE SEQUENCE [LARGE SCALE GENOMIC DNA]</scope>
    <source>
        <strain evidence="2 3">CCFEE 5817</strain>
    </source>
</reference>
<dbReference type="Proteomes" id="UP001334248">
    <property type="component" value="Unassembled WGS sequence"/>
</dbReference>
<evidence type="ECO:0000313" key="2">
    <source>
        <dbReference type="EMBL" id="KAK5945982.1"/>
    </source>
</evidence>
<organism evidence="2 3">
    <name type="scientific">Knufia obscura</name>
    <dbReference type="NCBI Taxonomy" id="1635080"/>
    <lineage>
        <taxon>Eukaryota</taxon>
        <taxon>Fungi</taxon>
        <taxon>Dikarya</taxon>
        <taxon>Ascomycota</taxon>
        <taxon>Pezizomycotina</taxon>
        <taxon>Eurotiomycetes</taxon>
        <taxon>Chaetothyriomycetidae</taxon>
        <taxon>Chaetothyriales</taxon>
        <taxon>Trichomeriaceae</taxon>
        <taxon>Knufia</taxon>
    </lineage>
</organism>
<protein>
    <submittedName>
        <fullName evidence="2">Uncharacterized protein</fullName>
    </submittedName>
</protein>
<feature type="compositionally biased region" description="Basic and acidic residues" evidence="1">
    <location>
        <begin position="115"/>
        <end position="129"/>
    </location>
</feature>
<evidence type="ECO:0000256" key="1">
    <source>
        <dbReference type="SAM" id="MobiDB-lite"/>
    </source>
</evidence>
<feature type="region of interest" description="Disordered" evidence="1">
    <location>
        <begin position="1"/>
        <end position="166"/>
    </location>
</feature>
<evidence type="ECO:0000313" key="3">
    <source>
        <dbReference type="Proteomes" id="UP001334248"/>
    </source>
</evidence>
<feature type="compositionally biased region" description="Polar residues" evidence="1">
    <location>
        <begin position="131"/>
        <end position="156"/>
    </location>
</feature>